<accession>A0ACC1N1N0</accession>
<reference evidence="1" key="1">
    <citation type="submission" date="2022-08" db="EMBL/GenBank/DDBJ databases">
        <title>Genome Sequence of Lecanicillium fungicola.</title>
        <authorList>
            <person name="Buettner E."/>
        </authorList>
    </citation>
    <scope>NUCLEOTIDE SEQUENCE</scope>
    <source>
        <strain evidence="1">Babe33</strain>
    </source>
</reference>
<keyword evidence="2" id="KW-1185">Reference proteome</keyword>
<gene>
    <name evidence="1" type="ORF">NQ176_g6749</name>
</gene>
<proteinExistence type="predicted"/>
<organism evidence="1 2">
    <name type="scientific">Zarea fungicola</name>
    <dbReference type="NCBI Taxonomy" id="93591"/>
    <lineage>
        <taxon>Eukaryota</taxon>
        <taxon>Fungi</taxon>
        <taxon>Dikarya</taxon>
        <taxon>Ascomycota</taxon>
        <taxon>Pezizomycotina</taxon>
        <taxon>Sordariomycetes</taxon>
        <taxon>Hypocreomycetidae</taxon>
        <taxon>Hypocreales</taxon>
        <taxon>Cordycipitaceae</taxon>
        <taxon>Zarea</taxon>
    </lineage>
</organism>
<protein>
    <submittedName>
        <fullName evidence="1">Uncharacterized protein</fullName>
    </submittedName>
</protein>
<name>A0ACC1N1N0_9HYPO</name>
<dbReference type="Proteomes" id="UP001143910">
    <property type="component" value="Unassembled WGS sequence"/>
</dbReference>
<evidence type="ECO:0000313" key="2">
    <source>
        <dbReference type="Proteomes" id="UP001143910"/>
    </source>
</evidence>
<evidence type="ECO:0000313" key="1">
    <source>
        <dbReference type="EMBL" id="KAJ2973190.1"/>
    </source>
</evidence>
<comment type="caution">
    <text evidence="1">The sequence shown here is derived from an EMBL/GenBank/DDBJ whole genome shotgun (WGS) entry which is preliminary data.</text>
</comment>
<sequence>MWSQIAVVSSVLMAARPAAASYIPESPDSTQPTQVAIASDHLIGISPRVTDSPLLDPASLQGRADALGRNSDTCGFYSDGYPLRCYTSTATCIYGASFGGCCNVGTTCSSVYTACIGYSDVLKGSCNPTLVTDPKVACW</sequence>
<dbReference type="EMBL" id="JANJQO010001012">
    <property type="protein sequence ID" value="KAJ2973190.1"/>
    <property type="molecule type" value="Genomic_DNA"/>
</dbReference>